<dbReference type="SUPFAM" id="SSF81901">
    <property type="entry name" value="HCP-like"/>
    <property type="match status" value="1"/>
</dbReference>
<dbReference type="SMART" id="SM00671">
    <property type="entry name" value="SEL1"/>
    <property type="match status" value="1"/>
</dbReference>
<dbReference type="Proteomes" id="UP000076962">
    <property type="component" value="Unassembled WGS sequence"/>
</dbReference>
<dbReference type="PROSITE" id="PS50005">
    <property type="entry name" value="TPR"/>
    <property type="match status" value="1"/>
</dbReference>
<dbReference type="Gene3D" id="1.25.40.10">
    <property type="entry name" value="Tetratricopeptide repeat domain"/>
    <property type="match status" value="2"/>
</dbReference>
<dbReference type="EMBL" id="LUTY01002981">
    <property type="protein sequence ID" value="OAD19020.1"/>
    <property type="molecule type" value="Genomic_DNA"/>
</dbReference>
<gene>
    <name evidence="2" type="ORF">THIOM_005366</name>
</gene>
<dbReference type="PANTHER" id="PTHR11102">
    <property type="entry name" value="SEL-1-LIKE PROTEIN"/>
    <property type="match status" value="1"/>
</dbReference>
<dbReference type="Pfam" id="PF13181">
    <property type="entry name" value="TPR_8"/>
    <property type="match status" value="1"/>
</dbReference>
<comment type="caution">
    <text evidence="2">The sequence shown here is derived from an EMBL/GenBank/DDBJ whole genome shotgun (WGS) entry which is preliminary data.</text>
</comment>
<accession>A0A176RTF1</accession>
<dbReference type="SMART" id="SM00028">
    <property type="entry name" value="TPR"/>
    <property type="match status" value="3"/>
</dbReference>
<feature type="repeat" description="TPR" evidence="1">
    <location>
        <begin position="108"/>
        <end position="141"/>
    </location>
</feature>
<evidence type="ECO:0000313" key="3">
    <source>
        <dbReference type="Proteomes" id="UP000076962"/>
    </source>
</evidence>
<dbReference type="InterPro" id="IPR019734">
    <property type="entry name" value="TPR_rpt"/>
</dbReference>
<name>A0A176RTF1_9GAMM</name>
<sequence length="182" mass="20747">MINISKLRNIAIIGFVCLSFVGVSSLWADESSENERDAEAQYNLGMMYYSGDGVTQSHTEAIKWFRKAAEQNYGNAYGMWGWLLITQGKFDEAQSVTEKAHQLEPQIYAWAINLGHIYLFKGDRQTARSYYQKALPLIKDDASFEQGPVADFQLFIKNGWQVKVCQSELAWIRKVFGQVKLA</sequence>
<keyword evidence="1" id="KW-0802">TPR repeat</keyword>
<dbReference type="PANTHER" id="PTHR11102:SF160">
    <property type="entry name" value="ERAD-ASSOCIATED E3 UBIQUITIN-PROTEIN LIGASE COMPONENT HRD3"/>
    <property type="match status" value="1"/>
</dbReference>
<dbReference type="InterPro" id="IPR011990">
    <property type="entry name" value="TPR-like_helical_dom_sf"/>
</dbReference>
<dbReference type="InterPro" id="IPR006597">
    <property type="entry name" value="Sel1-like"/>
</dbReference>
<protein>
    <submittedName>
        <fullName evidence="2">TPR repeat protein</fullName>
    </submittedName>
</protein>
<feature type="non-terminal residue" evidence="2">
    <location>
        <position position="182"/>
    </location>
</feature>
<evidence type="ECO:0000256" key="1">
    <source>
        <dbReference type="PROSITE-ProRule" id="PRU00339"/>
    </source>
</evidence>
<organism evidence="2 3">
    <name type="scientific">Candidatus Thiomargarita nelsonii</name>
    <dbReference type="NCBI Taxonomy" id="1003181"/>
    <lineage>
        <taxon>Bacteria</taxon>
        <taxon>Pseudomonadati</taxon>
        <taxon>Pseudomonadota</taxon>
        <taxon>Gammaproteobacteria</taxon>
        <taxon>Thiotrichales</taxon>
        <taxon>Thiotrichaceae</taxon>
        <taxon>Thiomargarita</taxon>
    </lineage>
</organism>
<dbReference type="InterPro" id="IPR050767">
    <property type="entry name" value="Sel1_AlgK"/>
</dbReference>
<proteinExistence type="predicted"/>
<reference evidence="2 3" key="1">
    <citation type="submission" date="2016-05" db="EMBL/GenBank/DDBJ databases">
        <title>Single-cell genome of chain-forming Candidatus Thiomargarita nelsonii and comparison to other large sulfur-oxidizing bacteria.</title>
        <authorList>
            <person name="Winkel M."/>
            <person name="Salman V."/>
            <person name="Woyke T."/>
            <person name="Schulz-Vogt H."/>
            <person name="Richter M."/>
            <person name="Flood B."/>
            <person name="Bailey J."/>
            <person name="Amann R."/>
            <person name="Mussmann M."/>
        </authorList>
    </citation>
    <scope>NUCLEOTIDE SEQUENCE [LARGE SCALE GENOMIC DNA]</scope>
    <source>
        <strain evidence="2 3">THI036</strain>
    </source>
</reference>
<dbReference type="AlphaFoldDB" id="A0A176RTF1"/>
<evidence type="ECO:0000313" key="2">
    <source>
        <dbReference type="EMBL" id="OAD19020.1"/>
    </source>
</evidence>
<dbReference type="Pfam" id="PF08238">
    <property type="entry name" value="Sel1"/>
    <property type="match status" value="1"/>
</dbReference>
<keyword evidence="3" id="KW-1185">Reference proteome</keyword>